<dbReference type="Proteomes" id="UP000823775">
    <property type="component" value="Unassembled WGS sequence"/>
</dbReference>
<evidence type="ECO:0000313" key="5">
    <source>
        <dbReference type="Proteomes" id="UP000823775"/>
    </source>
</evidence>
<keyword evidence="1" id="KW-0862">Zinc</keyword>
<keyword evidence="2" id="KW-1133">Transmembrane helix</keyword>
<keyword evidence="2" id="KW-0812">Transmembrane</keyword>
<dbReference type="InterPro" id="IPR013083">
    <property type="entry name" value="Znf_RING/FYVE/PHD"/>
</dbReference>
<evidence type="ECO:0000259" key="3">
    <source>
        <dbReference type="PROSITE" id="PS50089"/>
    </source>
</evidence>
<keyword evidence="2" id="KW-0472">Membrane</keyword>
<keyword evidence="1" id="KW-0863">Zinc-finger</keyword>
<dbReference type="PANTHER" id="PTHR47355:SF1">
    <property type="entry name" value="E3 UBIQUITIN-PROTEIN LIGASE SPL2"/>
    <property type="match status" value="1"/>
</dbReference>
<sequence length="151" mass="17401">MKQKSQKVMTEWWRVTNQFPAKPLEKVLTTVLGAASLSVFYSSGNIISFLFICFRNWNRWKQWRHQRQAQQQRYSASNDADSQVSADEETGDVPDGQLCVICLMRRRRSAFVPCGHLVCCQRCALSVERDLAPKCPLCRQAIHSSVRIYDS</sequence>
<feature type="transmembrane region" description="Helical" evidence="2">
    <location>
        <begin position="31"/>
        <end position="54"/>
    </location>
</feature>
<keyword evidence="1" id="KW-0479">Metal-binding</keyword>
<evidence type="ECO:0000313" key="4">
    <source>
        <dbReference type="EMBL" id="MCE5166655.1"/>
    </source>
</evidence>
<organism evidence="4 5">
    <name type="scientific">Datura stramonium</name>
    <name type="common">Jimsonweed</name>
    <name type="synonym">Common thornapple</name>
    <dbReference type="NCBI Taxonomy" id="4076"/>
    <lineage>
        <taxon>Eukaryota</taxon>
        <taxon>Viridiplantae</taxon>
        <taxon>Streptophyta</taxon>
        <taxon>Embryophyta</taxon>
        <taxon>Tracheophyta</taxon>
        <taxon>Spermatophyta</taxon>
        <taxon>Magnoliopsida</taxon>
        <taxon>eudicotyledons</taxon>
        <taxon>Gunneridae</taxon>
        <taxon>Pentapetalae</taxon>
        <taxon>asterids</taxon>
        <taxon>lamiids</taxon>
        <taxon>Solanales</taxon>
        <taxon>Solanaceae</taxon>
        <taxon>Solanoideae</taxon>
        <taxon>Datureae</taxon>
        <taxon>Datura</taxon>
    </lineage>
</organism>
<name>A0ABS8Y4I8_DATST</name>
<keyword evidence="5" id="KW-1185">Reference proteome</keyword>
<dbReference type="PROSITE" id="PS50089">
    <property type="entry name" value="ZF_RING_2"/>
    <property type="match status" value="1"/>
</dbReference>
<evidence type="ECO:0000256" key="2">
    <source>
        <dbReference type="SAM" id="Phobius"/>
    </source>
</evidence>
<evidence type="ECO:0000256" key="1">
    <source>
        <dbReference type="PROSITE-ProRule" id="PRU00175"/>
    </source>
</evidence>
<dbReference type="PANTHER" id="PTHR47355">
    <property type="entry name" value="E3 UBIQUITIN-PROTEIN LIGASE SPL2"/>
    <property type="match status" value="1"/>
</dbReference>
<gene>
    <name evidence="4" type="ORF">HAX54_023564</name>
</gene>
<protein>
    <recommendedName>
        <fullName evidence="3">RING-type domain-containing protein</fullName>
    </recommendedName>
</protein>
<dbReference type="SUPFAM" id="SSF57850">
    <property type="entry name" value="RING/U-box"/>
    <property type="match status" value="1"/>
</dbReference>
<dbReference type="Pfam" id="PF13920">
    <property type="entry name" value="zf-C3HC4_3"/>
    <property type="match status" value="1"/>
</dbReference>
<dbReference type="InterPro" id="IPR044247">
    <property type="entry name" value="SPL2-like"/>
</dbReference>
<dbReference type="InterPro" id="IPR001841">
    <property type="entry name" value="Znf_RING"/>
</dbReference>
<accession>A0ABS8Y4I8</accession>
<proteinExistence type="predicted"/>
<dbReference type="Gene3D" id="3.30.40.10">
    <property type="entry name" value="Zinc/RING finger domain, C3HC4 (zinc finger)"/>
    <property type="match status" value="1"/>
</dbReference>
<dbReference type="EMBL" id="JACEIK010028615">
    <property type="protein sequence ID" value="MCE5166655.1"/>
    <property type="molecule type" value="Genomic_DNA"/>
</dbReference>
<dbReference type="CDD" id="cd23145">
    <property type="entry name" value="RING-HC_SPL2-like"/>
    <property type="match status" value="1"/>
</dbReference>
<reference evidence="4 5" key="1">
    <citation type="journal article" date="2021" name="BMC Genomics">
        <title>Datura genome reveals duplications of psychoactive alkaloid biosynthetic genes and high mutation rate following tissue culture.</title>
        <authorList>
            <person name="Rajewski A."/>
            <person name="Carter-House D."/>
            <person name="Stajich J."/>
            <person name="Litt A."/>
        </authorList>
    </citation>
    <scope>NUCLEOTIDE SEQUENCE [LARGE SCALE GENOMIC DNA]</scope>
    <source>
        <strain evidence="4">AR-01</strain>
    </source>
</reference>
<feature type="domain" description="RING-type" evidence="3">
    <location>
        <begin position="99"/>
        <end position="139"/>
    </location>
</feature>
<comment type="caution">
    <text evidence="4">The sequence shown here is derived from an EMBL/GenBank/DDBJ whole genome shotgun (WGS) entry which is preliminary data.</text>
</comment>